<keyword evidence="1" id="KW-0812">Transmembrane</keyword>
<feature type="transmembrane region" description="Helical" evidence="1">
    <location>
        <begin position="55"/>
        <end position="75"/>
    </location>
</feature>
<name>A0A679GFB4_9GAMM</name>
<accession>A0A679GFB4</accession>
<evidence type="ECO:0000313" key="2">
    <source>
        <dbReference type="EMBL" id="BCA29123.1"/>
    </source>
</evidence>
<dbReference type="AlphaFoldDB" id="A0A679GFB4"/>
<feature type="transmembrane region" description="Helical" evidence="1">
    <location>
        <begin position="117"/>
        <end position="137"/>
    </location>
</feature>
<reference evidence="2 3" key="1">
    <citation type="journal article" date="2020" name="Microbiol. Resour. Announc.">
        <title>Complete genome sequence of Pseudomonas otitidis strain MrB4, isolated from Lake Biwa in Japan.</title>
        <authorList>
            <person name="Miyazaki K."/>
            <person name="Hase E."/>
            <person name="Maruya T."/>
        </authorList>
    </citation>
    <scope>NUCLEOTIDE SEQUENCE [LARGE SCALE GENOMIC DNA]</scope>
    <source>
        <strain evidence="2 3">MrB4</strain>
    </source>
</reference>
<evidence type="ECO:0000256" key="1">
    <source>
        <dbReference type="SAM" id="Phobius"/>
    </source>
</evidence>
<dbReference type="GeneID" id="57398314"/>
<keyword evidence="1" id="KW-0472">Membrane</keyword>
<keyword evidence="1" id="KW-1133">Transmembrane helix</keyword>
<feature type="transmembrane region" description="Helical" evidence="1">
    <location>
        <begin position="87"/>
        <end position="111"/>
    </location>
</feature>
<proteinExistence type="predicted"/>
<sequence>MDDLFPNPFLLAGGALSALAALLHLGCIRYGAPWYRFFGAGERMARLAEAGSPFPTRVTLGITLVLGLFALCAFCAGLGRPLPLSRLALGGVVAVYLLRGVAGLVLIPVGLGRSPAFWLWSSLICLTLGGLHLAGLLQAWPAL</sequence>
<dbReference type="KEGG" id="poj:PtoMrB4_31000"/>
<evidence type="ECO:0000313" key="3">
    <source>
        <dbReference type="Proteomes" id="UP000501237"/>
    </source>
</evidence>
<protein>
    <submittedName>
        <fullName evidence="2">Uncharacterized protein</fullName>
    </submittedName>
</protein>
<dbReference type="EMBL" id="AP022642">
    <property type="protein sequence ID" value="BCA29123.1"/>
    <property type="molecule type" value="Genomic_DNA"/>
</dbReference>
<gene>
    <name evidence="2" type="ORF">PtoMrB4_31000</name>
</gene>
<organism evidence="2 3">
    <name type="scientific">Metapseudomonas otitidis</name>
    <dbReference type="NCBI Taxonomy" id="319939"/>
    <lineage>
        <taxon>Bacteria</taxon>
        <taxon>Pseudomonadati</taxon>
        <taxon>Pseudomonadota</taxon>
        <taxon>Gammaproteobacteria</taxon>
        <taxon>Pseudomonadales</taxon>
        <taxon>Pseudomonadaceae</taxon>
        <taxon>Metapseudomonas</taxon>
    </lineage>
</organism>
<dbReference type="RefSeq" id="WP_172433838.1">
    <property type="nucleotide sequence ID" value="NZ_AP022642.1"/>
</dbReference>
<dbReference type="Proteomes" id="UP000501237">
    <property type="component" value="Chromosome"/>
</dbReference>